<comment type="caution">
    <text evidence="2">The sequence shown here is derived from an EMBL/GenBank/DDBJ whole genome shotgun (WGS) entry which is preliminary data.</text>
</comment>
<reference evidence="2" key="1">
    <citation type="submission" date="2020-04" db="EMBL/GenBank/DDBJ databases">
        <title>Deep metagenomics examines the oral microbiome during advanced dental caries in children, revealing novel taxa and co-occurrences with host molecules.</title>
        <authorList>
            <person name="Baker J.L."/>
            <person name="Morton J.T."/>
            <person name="Dinis M."/>
            <person name="Alvarez R."/>
            <person name="Tran N.C."/>
            <person name="Knight R."/>
            <person name="Edlund A."/>
        </authorList>
    </citation>
    <scope>NUCLEOTIDE SEQUENCE</scope>
    <source>
        <strain evidence="2">JCVI_25_bin.9</strain>
    </source>
</reference>
<dbReference type="GO" id="GO:0016020">
    <property type="term" value="C:membrane"/>
    <property type="evidence" value="ECO:0007669"/>
    <property type="project" value="GOC"/>
</dbReference>
<proteinExistence type="predicted"/>
<accession>A0A930HW67</accession>
<organism evidence="2 3">
    <name type="scientific">Prevotella histicola</name>
    <dbReference type="NCBI Taxonomy" id="470565"/>
    <lineage>
        <taxon>Bacteria</taxon>
        <taxon>Pseudomonadati</taxon>
        <taxon>Bacteroidota</taxon>
        <taxon>Bacteroidia</taxon>
        <taxon>Bacteroidales</taxon>
        <taxon>Prevotellaceae</taxon>
        <taxon>Prevotella</taxon>
    </lineage>
</organism>
<gene>
    <name evidence="2" type="ORF">HXN33_00215</name>
</gene>
<keyword evidence="1" id="KW-0808">Transferase</keyword>
<evidence type="ECO:0000256" key="1">
    <source>
        <dbReference type="ARBA" id="ARBA00022679"/>
    </source>
</evidence>
<dbReference type="EMBL" id="JABZSQ010000002">
    <property type="protein sequence ID" value="MBF1413976.1"/>
    <property type="molecule type" value="Genomic_DNA"/>
</dbReference>
<dbReference type="Proteomes" id="UP000757461">
    <property type="component" value="Unassembled WGS sequence"/>
</dbReference>
<evidence type="ECO:0000313" key="2">
    <source>
        <dbReference type="EMBL" id="MBF1413976.1"/>
    </source>
</evidence>
<dbReference type="PANTHER" id="PTHR32385:SF15">
    <property type="entry name" value="INOSITOL PHOSPHOCERAMIDE MANNOSYLTRANSFERASE 1"/>
    <property type="match status" value="1"/>
</dbReference>
<dbReference type="Gene3D" id="3.90.550.20">
    <property type="match status" value="1"/>
</dbReference>
<sequence length="254" mass="29882">MIPKVIHYCWLSNDPYPDKIRKCMDTWKKVLPDYQIKLWNTENFDMSKAPAYVREAFEQRKWAFASDYIRMYALYTEGGVYLDSDVKVLKSFDEFLNYKFFTSLEYHPKQIEMTGAIDMIDDKGNRIKEGFVSGIQIQAAVMGSEAGCQFVKDVLDDYEKREFIYPEGSNGTGVISPFVYARVMEKYGFKYLDKDQPLEDNMMVFRSEIFAGNKYEATPTSYAIHYCAHSWKRTPMEKLSRWLKRNIPCLFPKK</sequence>
<dbReference type="GO" id="GO:0000030">
    <property type="term" value="F:mannosyltransferase activity"/>
    <property type="evidence" value="ECO:0007669"/>
    <property type="project" value="TreeGrafter"/>
</dbReference>
<dbReference type="InterPro" id="IPR029044">
    <property type="entry name" value="Nucleotide-diphossugar_trans"/>
</dbReference>
<dbReference type="Pfam" id="PF04488">
    <property type="entry name" value="Gly_transf_sug"/>
    <property type="match status" value="1"/>
</dbReference>
<protein>
    <submittedName>
        <fullName evidence="2">Polysaccharide biosynthesis protein</fullName>
    </submittedName>
</protein>
<dbReference type="PANTHER" id="PTHR32385">
    <property type="entry name" value="MANNOSYL PHOSPHORYLINOSITOL CERAMIDE SYNTHASE"/>
    <property type="match status" value="1"/>
</dbReference>
<dbReference type="AlphaFoldDB" id="A0A930HW67"/>
<dbReference type="InterPro" id="IPR007577">
    <property type="entry name" value="GlycoTrfase_DXD_sugar-bd_CS"/>
</dbReference>
<dbReference type="SUPFAM" id="SSF53448">
    <property type="entry name" value="Nucleotide-diphospho-sugar transferases"/>
    <property type="match status" value="1"/>
</dbReference>
<name>A0A930HW67_9BACT</name>
<dbReference type="GO" id="GO:0051999">
    <property type="term" value="P:mannosyl-inositol phosphorylceramide biosynthetic process"/>
    <property type="evidence" value="ECO:0007669"/>
    <property type="project" value="TreeGrafter"/>
</dbReference>
<evidence type="ECO:0000313" key="3">
    <source>
        <dbReference type="Proteomes" id="UP000757461"/>
    </source>
</evidence>
<dbReference type="InterPro" id="IPR051706">
    <property type="entry name" value="Glycosyltransferase_domain"/>
</dbReference>